<keyword evidence="2" id="KW-0560">Oxidoreductase</keyword>
<comment type="caution">
    <text evidence="4">The sequence shown here is derived from an EMBL/GenBank/DDBJ whole genome shotgun (WGS) entry which is preliminary data.</text>
</comment>
<reference evidence="4 5" key="1">
    <citation type="submission" date="2023-07" db="EMBL/GenBank/DDBJ databases">
        <title>Genomic Encyclopedia of Type Strains, Phase IV (KMG-IV): sequencing the most valuable type-strain genomes for metagenomic binning, comparative biology and taxonomic classification.</title>
        <authorList>
            <person name="Goeker M."/>
        </authorList>
    </citation>
    <scope>NUCLEOTIDE SEQUENCE [LARGE SCALE GENOMIC DNA]</scope>
    <source>
        <strain evidence="4 5">DSM 18695</strain>
    </source>
</reference>
<keyword evidence="5" id="KW-1185">Reference proteome</keyword>
<evidence type="ECO:0000259" key="3">
    <source>
        <dbReference type="Pfam" id="PF02525"/>
    </source>
</evidence>
<evidence type="ECO:0000256" key="1">
    <source>
        <dbReference type="ARBA" id="ARBA00006252"/>
    </source>
</evidence>
<accession>A0ABU0IQT8</accession>
<evidence type="ECO:0000313" key="5">
    <source>
        <dbReference type="Proteomes" id="UP001228905"/>
    </source>
</evidence>
<sequence length="191" mass="20419">MRILVINGHPDPDKSHLCAALAEAYAKGATAAGHAVTRLDVGALDFALIRSLKDYQSPTMTADIRRAQDMAQATDHLVLVFPLWFGSPPAALKAFFEQLLRKGFSLSSPQAAMSSLLSGKSARLIVTMGAPVPIFRLLLGGHGVASLARGLLWVTGVRPVRQTLLGRAHLDNPATKARWLALAEDLGHRGV</sequence>
<evidence type="ECO:0000256" key="2">
    <source>
        <dbReference type="ARBA" id="ARBA00023002"/>
    </source>
</evidence>
<comment type="similarity">
    <text evidence="1">Belongs to the NAD(P)H dehydrogenase (quinone) family.</text>
</comment>
<proteinExistence type="inferred from homology"/>
<dbReference type="InterPro" id="IPR003680">
    <property type="entry name" value="Flavodoxin_fold"/>
</dbReference>
<dbReference type="InterPro" id="IPR051545">
    <property type="entry name" value="NAD(P)H_dehydrogenase_qn"/>
</dbReference>
<protein>
    <submittedName>
        <fullName evidence="4">NADPH-quinone reductase</fullName>
    </submittedName>
</protein>
<gene>
    <name evidence="4" type="ORF">QO010_002154</name>
</gene>
<dbReference type="EMBL" id="JAUSVS010000003">
    <property type="protein sequence ID" value="MDQ0464373.1"/>
    <property type="molecule type" value="Genomic_DNA"/>
</dbReference>
<dbReference type="Gene3D" id="3.40.50.360">
    <property type="match status" value="1"/>
</dbReference>
<dbReference type="PANTHER" id="PTHR10204:SF34">
    <property type="entry name" value="NAD(P)H DEHYDROGENASE [QUINONE] 1 ISOFORM 1"/>
    <property type="match status" value="1"/>
</dbReference>
<organism evidence="4 5">
    <name type="scientific">Caulobacter ginsengisoli</name>
    <dbReference type="NCBI Taxonomy" id="400775"/>
    <lineage>
        <taxon>Bacteria</taxon>
        <taxon>Pseudomonadati</taxon>
        <taxon>Pseudomonadota</taxon>
        <taxon>Alphaproteobacteria</taxon>
        <taxon>Caulobacterales</taxon>
        <taxon>Caulobacteraceae</taxon>
        <taxon>Caulobacter</taxon>
    </lineage>
</organism>
<dbReference type="RefSeq" id="WP_307348995.1">
    <property type="nucleotide sequence ID" value="NZ_JAUSVS010000003.1"/>
</dbReference>
<dbReference type="InterPro" id="IPR029039">
    <property type="entry name" value="Flavoprotein-like_sf"/>
</dbReference>
<feature type="domain" description="Flavodoxin-like fold" evidence="3">
    <location>
        <begin position="1"/>
        <end position="174"/>
    </location>
</feature>
<dbReference type="Pfam" id="PF02525">
    <property type="entry name" value="Flavodoxin_2"/>
    <property type="match status" value="1"/>
</dbReference>
<dbReference type="Proteomes" id="UP001228905">
    <property type="component" value="Unassembled WGS sequence"/>
</dbReference>
<dbReference type="SUPFAM" id="SSF52218">
    <property type="entry name" value="Flavoproteins"/>
    <property type="match status" value="1"/>
</dbReference>
<dbReference type="PANTHER" id="PTHR10204">
    <property type="entry name" value="NAD P H OXIDOREDUCTASE-RELATED"/>
    <property type="match status" value="1"/>
</dbReference>
<name>A0ABU0IQT8_9CAUL</name>
<evidence type="ECO:0000313" key="4">
    <source>
        <dbReference type="EMBL" id="MDQ0464373.1"/>
    </source>
</evidence>